<dbReference type="InterPro" id="IPR004017">
    <property type="entry name" value="Cys_rich_dom"/>
</dbReference>
<dbReference type="Proteomes" id="UP000313645">
    <property type="component" value="Unassembled WGS sequence"/>
</dbReference>
<dbReference type="Pfam" id="PF02754">
    <property type="entry name" value="CCG"/>
    <property type="match status" value="2"/>
</dbReference>
<comment type="catalytic activity">
    <reaction evidence="6">
        <text>(R)-lactate + A = pyruvate + AH2</text>
        <dbReference type="Rhea" id="RHEA:15089"/>
        <dbReference type="ChEBI" id="CHEBI:13193"/>
        <dbReference type="ChEBI" id="CHEBI:15361"/>
        <dbReference type="ChEBI" id="CHEBI:16004"/>
        <dbReference type="ChEBI" id="CHEBI:17499"/>
    </reaction>
</comment>
<dbReference type="PANTHER" id="PTHR32479:SF17">
    <property type="entry name" value="GLYCOLATE OXIDASE IRON-SULFUR SUBUNIT"/>
    <property type="match status" value="1"/>
</dbReference>
<evidence type="ECO:0000256" key="2">
    <source>
        <dbReference type="ARBA" id="ARBA00022723"/>
    </source>
</evidence>
<reference evidence="8 9" key="1">
    <citation type="submission" date="2019-02" db="EMBL/GenBank/DDBJ databases">
        <title>Marinobacter halodurans sp. nov., a marine bacterium isolated from sea tidal flat.</title>
        <authorList>
            <person name="Yoo Y."/>
            <person name="Lee D.W."/>
            <person name="Kim B.S."/>
            <person name="Kim J.-J."/>
        </authorList>
    </citation>
    <scope>NUCLEOTIDE SEQUENCE [LARGE SCALE GENOMIC DNA]</scope>
    <source>
        <strain evidence="8 9">YJ-S3-2</strain>
    </source>
</reference>
<keyword evidence="6" id="KW-0249">Electron transport</keyword>
<proteinExistence type="predicted"/>
<keyword evidence="9" id="KW-1185">Reference proteome</keyword>
<protein>
    <recommendedName>
        <fullName evidence="6">Glycolate oxidase iron-sulfur subunit</fullName>
        <ecNumber evidence="6">1.1.99.14</ecNumber>
    </recommendedName>
</protein>
<accession>A0ABY1ZHX2</accession>
<keyword evidence="6" id="KW-0813">Transport</keyword>
<dbReference type="PROSITE" id="PS00198">
    <property type="entry name" value="4FE4S_FER_1"/>
    <property type="match status" value="1"/>
</dbReference>
<dbReference type="EMBL" id="SJDL01000042">
    <property type="protein sequence ID" value="TBW49245.1"/>
    <property type="molecule type" value="Genomic_DNA"/>
</dbReference>
<keyword evidence="3" id="KW-0677">Repeat</keyword>
<dbReference type="InterPro" id="IPR017900">
    <property type="entry name" value="4Fe4S_Fe_S_CS"/>
</dbReference>
<dbReference type="PROSITE" id="PS51379">
    <property type="entry name" value="4FE4S_FER_2"/>
    <property type="match status" value="2"/>
</dbReference>
<dbReference type="GO" id="GO:0019154">
    <property type="term" value="F:glycolate dehydrogenase activity"/>
    <property type="evidence" value="ECO:0007669"/>
    <property type="project" value="UniProtKB-EC"/>
</dbReference>
<dbReference type="EC" id="1.1.99.14" evidence="6"/>
<keyword evidence="5 6" id="KW-0411">Iron-sulfur</keyword>
<name>A0ABY1ZHX2_9GAMM</name>
<evidence type="ECO:0000256" key="3">
    <source>
        <dbReference type="ARBA" id="ARBA00022737"/>
    </source>
</evidence>
<comment type="caution">
    <text evidence="8">The sequence shown here is derived from an EMBL/GenBank/DDBJ whole genome shotgun (WGS) entry which is preliminary data.</text>
</comment>
<dbReference type="PANTHER" id="PTHR32479">
    <property type="entry name" value="GLYCOLATE OXIDASE IRON-SULFUR SUBUNIT"/>
    <property type="match status" value="1"/>
</dbReference>
<feature type="domain" description="4Fe-4S ferredoxin-type" evidence="7">
    <location>
        <begin position="66"/>
        <end position="89"/>
    </location>
</feature>
<feature type="domain" description="4Fe-4S ferredoxin-type" evidence="7">
    <location>
        <begin position="16"/>
        <end position="46"/>
    </location>
</feature>
<dbReference type="RefSeq" id="WP_131483667.1">
    <property type="nucleotide sequence ID" value="NZ_SJDL01000042.1"/>
</dbReference>
<gene>
    <name evidence="8" type="primary">glcF</name>
    <name evidence="8" type="ORF">EZI54_20070</name>
</gene>
<sequence length="402" mass="44514">MQTNLVKEFANTTEGQEAEAILRACVHCGFCTATCPTYQELNDERDGPRGRIYLMKQFLEGNEVTERTRTHLDRCLTCRSCETTCPSGVQYGRLVDITRGLVDQKLERPRRERLIRWALRTIVPRQALFTPLLALGQLFRPMLPAALRGKVPPRQTTRPWPAARHERVVIALAGCVQSAATPNTNAAAARVLDRLGISLIEASEAGCCGAINYHLSAHDDGLDDMRRNIDAWWPMIEGGAEAIVMTASGCGAMVQDYGHLLRDDPDYAHKAARISALTRDLGEFLLQEDLSTLRPAGEPGKVAVHCPCTLQHAMKQNGVTEQVLRKVGIDLAETRDRHLCCGSAGTYSILQPEMSQRLLGNKLKALTIDNPDRIVTANIGCQLHLGSKADRPVQHWIELLDR</sequence>
<organism evidence="8 9">
    <name type="scientific">Marinobacter halodurans</name>
    <dbReference type="NCBI Taxonomy" id="2528979"/>
    <lineage>
        <taxon>Bacteria</taxon>
        <taxon>Pseudomonadati</taxon>
        <taxon>Pseudomonadota</taxon>
        <taxon>Gammaproteobacteria</taxon>
        <taxon>Pseudomonadales</taxon>
        <taxon>Marinobacteraceae</taxon>
        <taxon>Marinobacter</taxon>
    </lineage>
</organism>
<comment type="catalytic activity">
    <reaction evidence="6">
        <text>glycolate + A = glyoxylate + AH2</text>
        <dbReference type="Rhea" id="RHEA:21264"/>
        <dbReference type="ChEBI" id="CHEBI:13193"/>
        <dbReference type="ChEBI" id="CHEBI:17499"/>
        <dbReference type="ChEBI" id="CHEBI:29805"/>
        <dbReference type="ChEBI" id="CHEBI:36655"/>
        <dbReference type="EC" id="1.1.99.14"/>
    </reaction>
</comment>
<keyword evidence="2 6" id="KW-0479">Metal-binding</keyword>
<evidence type="ECO:0000313" key="8">
    <source>
        <dbReference type="EMBL" id="TBW49245.1"/>
    </source>
</evidence>
<evidence type="ECO:0000259" key="7">
    <source>
        <dbReference type="PROSITE" id="PS51379"/>
    </source>
</evidence>
<evidence type="ECO:0000256" key="4">
    <source>
        <dbReference type="ARBA" id="ARBA00023004"/>
    </source>
</evidence>
<keyword evidence="4 6" id="KW-0408">Iron</keyword>
<keyword evidence="1 6" id="KW-0004">4Fe-4S</keyword>
<evidence type="ECO:0000313" key="9">
    <source>
        <dbReference type="Proteomes" id="UP000313645"/>
    </source>
</evidence>
<evidence type="ECO:0000256" key="1">
    <source>
        <dbReference type="ARBA" id="ARBA00022485"/>
    </source>
</evidence>
<evidence type="ECO:0000256" key="5">
    <source>
        <dbReference type="ARBA" id="ARBA00023014"/>
    </source>
</evidence>
<dbReference type="NCBIfam" id="NF008434">
    <property type="entry name" value="PRK11274.1"/>
    <property type="match status" value="1"/>
</dbReference>
<dbReference type="SUPFAM" id="SSF46548">
    <property type="entry name" value="alpha-helical ferredoxin"/>
    <property type="match status" value="1"/>
</dbReference>
<dbReference type="PIRSF" id="PIRSF000139">
    <property type="entry name" value="Glc_ox_4Fe-4S"/>
    <property type="match status" value="1"/>
</dbReference>
<dbReference type="InterPro" id="IPR012257">
    <property type="entry name" value="Glc_ox_4Fe-4S"/>
</dbReference>
<dbReference type="Gene3D" id="1.10.1060.10">
    <property type="entry name" value="Alpha-helical ferredoxin"/>
    <property type="match status" value="1"/>
</dbReference>
<dbReference type="InterPro" id="IPR017896">
    <property type="entry name" value="4Fe4S_Fe-S-bd"/>
</dbReference>
<dbReference type="Pfam" id="PF13183">
    <property type="entry name" value="Fer4_8"/>
    <property type="match status" value="1"/>
</dbReference>
<dbReference type="InterPro" id="IPR009051">
    <property type="entry name" value="Helical_ferredxn"/>
</dbReference>
<evidence type="ECO:0000256" key="6">
    <source>
        <dbReference type="PIRNR" id="PIRNR000139"/>
    </source>
</evidence>
<keyword evidence="8" id="KW-0560">Oxidoreductase</keyword>
<comment type="cofactor">
    <cofactor evidence="6">
        <name>[4Fe-4S] cluster</name>
        <dbReference type="ChEBI" id="CHEBI:49883"/>
    </cofactor>
    <text evidence="6">Binds 2 [4Fe-4S] clusters.</text>
</comment>
<comment type="function">
    <text evidence="6">Component of a complex that catalyzes the oxidation of glycolate to glyoxylate.</text>
</comment>